<reference evidence="3" key="1">
    <citation type="submission" date="2025-08" db="UniProtKB">
        <authorList>
            <consortium name="RefSeq"/>
        </authorList>
    </citation>
    <scope>IDENTIFICATION</scope>
    <source>
        <strain evidence="3">Mau12</strain>
        <tissue evidence="3">Whole Body</tissue>
    </source>
</reference>
<evidence type="ECO:0000259" key="1">
    <source>
        <dbReference type="Pfam" id="PF15866"/>
    </source>
</evidence>
<keyword evidence="2" id="KW-1185">Reference proteome</keyword>
<sequence length="231" mass="25943">MTFSRHYQISQFNFPTNSSETMYPRFANLNLDALYGIPATCPVTNCQAQMSPLEMLAHLMMRHSPQDSMIEIGEDVAKQYEVKIDKLTPGRNHSIGVIAYGGAPKPGLSCAVTPDLQIVHHLPIILMLYVSPPILNMEQAYMFYLVSAVPSKLVSANVTLLDGCHANEKRGWRCLRNSLDSPLMDSQNRLHCNTDYLLYTATDIRELCLSGEQRRIFVKIVLHGEPFQADA</sequence>
<organism evidence="2 3">
    <name type="scientific">Drosophila mauritiana</name>
    <name type="common">Fruit fly</name>
    <dbReference type="NCBI Taxonomy" id="7226"/>
    <lineage>
        <taxon>Eukaryota</taxon>
        <taxon>Metazoa</taxon>
        <taxon>Ecdysozoa</taxon>
        <taxon>Arthropoda</taxon>
        <taxon>Hexapoda</taxon>
        <taxon>Insecta</taxon>
        <taxon>Pterygota</taxon>
        <taxon>Neoptera</taxon>
        <taxon>Endopterygota</taxon>
        <taxon>Diptera</taxon>
        <taxon>Brachycera</taxon>
        <taxon>Muscomorpha</taxon>
        <taxon>Ephydroidea</taxon>
        <taxon>Drosophilidae</taxon>
        <taxon>Drosophila</taxon>
        <taxon>Sophophora</taxon>
    </lineage>
</organism>
<gene>
    <name evidence="3" type="primary">LOC117144365</name>
</gene>
<dbReference type="AlphaFoldDB" id="A0A6P8KB08"/>
<name>A0A6P8KB08_DROMA</name>
<proteinExistence type="predicted"/>
<evidence type="ECO:0000313" key="2">
    <source>
        <dbReference type="Proteomes" id="UP000515162"/>
    </source>
</evidence>
<dbReference type="Pfam" id="PF15866">
    <property type="entry name" value="DUF4729"/>
    <property type="match status" value="1"/>
</dbReference>
<protein>
    <submittedName>
        <fullName evidence="3">Uncharacterized protein LOC117144365</fullName>
    </submittedName>
</protein>
<feature type="domain" description="DUF4729" evidence="1">
    <location>
        <begin position="41"/>
        <end position="208"/>
    </location>
</feature>
<dbReference type="RefSeq" id="XP_033165417.1">
    <property type="nucleotide sequence ID" value="XM_033309526.1"/>
</dbReference>
<accession>A0A6P8KB08</accession>
<dbReference type="Proteomes" id="UP000515162">
    <property type="component" value="Chromosome 2L"/>
</dbReference>
<evidence type="ECO:0000313" key="3">
    <source>
        <dbReference type="RefSeq" id="XP_033165417.1"/>
    </source>
</evidence>
<dbReference type="GeneID" id="117144365"/>
<dbReference type="InterPro" id="IPR031732">
    <property type="entry name" value="DUF4729"/>
</dbReference>